<evidence type="ECO:0000256" key="1">
    <source>
        <dbReference type="SAM" id="MobiDB-lite"/>
    </source>
</evidence>
<feature type="compositionally biased region" description="Basic and acidic residues" evidence="1">
    <location>
        <begin position="30"/>
        <end position="43"/>
    </location>
</feature>
<dbReference type="Proteomes" id="UP000030760">
    <property type="component" value="Unassembled WGS sequence"/>
</dbReference>
<feature type="region of interest" description="Disordered" evidence="1">
    <location>
        <begin position="1"/>
        <end position="47"/>
    </location>
</feature>
<protein>
    <submittedName>
        <fullName evidence="2">Uncharacterized protein</fullName>
    </submittedName>
</protein>
<gene>
    <name evidence="2" type="ORF">SBD_0990</name>
</gene>
<organism evidence="2 3">
    <name type="scientific">Streptomyces bottropensis ATCC 25435</name>
    <dbReference type="NCBI Taxonomy" id="1054862"/>
    <lineage>
        <taxon>Bacteria</taxon>
        <taxon>Bacillati</taxon>
        <taxon>Actinomycetota</taxon>
        <taxon>Actinomycetes</taxon>
        <taxon>Kitasatosporales</taxon>
        <taxon>Streptomycetaceae</taxon>
        <taxon>Streptomyces</taxon>
    </lineage>
</organism>
<dbReference type="AlphaFoldDB" id="M3F9D3"/>
<evidence type="ECO:0000313" key="2">
    <source>
        <dbReference type="EMBL" id="EMF58318.1"/>
    </source>
</evidence>
<dbReference type="EMBL" id="KB405056">
    <property type="protein sequence ID" value="EMF58318.1"/>
    <property type="molecule type" value="Genomic_DNA"/>
</dbReference>
<evidence type="ECO:0000313" key="3">
    <source>
        <dbReference type="Proteomes" id="UP000030760"/>
    </source>
</evidence>
<reference evidence="3" key="1">
    <citation type="journal article" date="2013" name="Genome Announc.">
        <title>Draft Genome Sequence of Streptomyces bottropensis ATCC 25435, a Bottromycin-Producing Actinomycete.</title>
        <authorList>
            <person name="Zhang H."/>
            <person name="Zhou W."/>
            <person name="Zhuang Y."/>
            <person name="Liang X."/>
            <person name="Liu T."/>
        </authorList>
    </citation>
    <scope>NUCLEOTIDE SEQUENCE [LARGE SCALE GENOMIC DNA]</scope>
    <source>
        <strain evidence="3">ATCC 25435</strain>
    </source>
</reference>
<sequence>MGEGEGVDARSDRPAGVALLTPVGEGPEEAAERKAGMHHDQHRAAGRSCMPTYAKVEKGGTAVLRYEVGNGQDPSVKDFLRTYDITARPKRTSPSEVTYRDYRTRLQAGQAAQRSPGES</sequence>
<name>M3F9D3_9ACTN</name>
<proteinExistence type="predicted"/>
<accession>M3F9D3</accession>